<evidence type="ECO:0000313" key="2">
    <source>
        <dbReference type="EMBL" id="PSF08634.1"/>
    </source>
</evidence>
<dbReference type="InterPro" id="IPR050585">
    <property type="entry name" value="Xaa-Pro_dipeptidyl-ppase/CocE"/>
</dbReference>
<dbReference type="PANTHER" id="PTHR43056:SF5">
    <property type="entry name" value="PEPTIDASE S9 PROLYL OLIGOPEPTIDASE CATALYTIC DOMAIN-CONTAINING PROTEIN"/>
    <property type="match status" value="1"/>
</dbReference>
<name>A0A2T1KES8_9GAMM</name>
<dbReference type="EMBL" id="PXNN01000011">
    <property type="protein sequence ID" value="PSF08634.1"/>
    <property type="molecule type" value="Genomic_DNA"/>
</dbReference>
<dbReference type="SUPFAM" id="SSF82171">
    <property type="entry name" value="DPP6 N-terminal domain-like"/>
    <property type="match status" value="1"/>
</dbReference>
<dbReference type="Proteomes" id="UP000238385">
    <property type="component" value="Unassembled WGS sequence"/>
</dbReference>
<dbReference type="GO" id="GO:0006508">
    <property type="term" value="P:proteolysis"/>
    <property type="evidence" value="ECO:0007669"/>
    <property type="project" value="InterPro"/>
</dbReference>
<keyword evidence="3" id="KW-1185">Reference proteome</keyword>
<dbReference type="Pfam" id="PF00326">
    <property type="entry name" value="Peptidase_S9"/>
    <property type="match status" value="1"/>
</dbReference>
<dbReference type="RefSeq" id="WP_106671234.1">
    <property type="nucleotide sequence ID" value="NZ_BMFE01000001.1"/>
</dbReference>
<organism evidence="2 3">
    <name type="scientific">Marinobacter halophilus</name>
    <dbReference type="NCBI Taxonomy" id="1323740"/>
    <lineage>
        <taxon>Bacteria</taxon>
        <taxon>Pseudomonadati</taxon>
        <taxon>Pseudomonadota</taxon>
        <taxon>Gammaproteobacteria</taxon>
        <taxon>Pseudomonadales</taxon>
        <taxon>Marinobacteraceae</taxon>
        <taxon>Marinobacter</taxon>
    </lineage>
</organism>
<evidence type="ECO:0000259" key="1">
    <source>
        <dbReference type="Pfam" id="PF00326"/>
    </source>
</evidence>
<comment type="caution">
    <text evidence="2">The sequence shown here is derived from an EMBL/GenBank/DDBJ whole genome shotgun (WGS) entry which is preliminary data.</text>
</comment>
<dbReference type="Gene3D" id="3.40.50.1820">
    <property type="entry name" value="alpha/beta hydrolase"/>
    <property type="match status" value="1"/>
</dbReference>
<dbReference type="SUPFAM" id="SSF53474">
    <property type="entry name" value="alpha/beta-Hydrolases"/>
    <property type="match status" value="1"/>
</dbReference>
<proteinExistence type="predicted"/>
<dbReference type="GO" id="GO:0008236">
    <property type="term" value="F:serine-type peptidase activity"/>
    <property type="evidence" value="ECO:0007669"/>
    <property type="project" value="InterPro"/>
</dbReference>
<dbReference type="PANTHER" id="PTHR43056">
    <property type="entry name" value="PEPTIDASE S9 PROLYL OLIGOPEPTIDASE"/>
    <property type="match status" value="1"/>
</dbReference>
<sequence>MPIIPDCSIGADPISAQAACAGFTQFAGLRVCGQEVFWLASEPATGTVGLWQTSNTGVRRVPTGPGSIRSRLNGYGGGAFAVLPKRIVWVSEDQSLWSLDRHSGERTVLLNGNGQAWGGLVADPTRDRVVAVREQQNQQALMAIEAAGPIRVLHQGLDFYGAPAVSAEGSLLAWCSWQLPDMPWLQSTLWVAEVASDGSLTNTTGQAPPAPGSVQQPQYAGEALWVVSDHQGWWQPWQVVRETDRYRWHSAGSPASDHANAPWQLGEQHACPVAGGGWARVRYRNGIGELWLDDVAGDRRLAEAFTDFRDLRLRAGQLVCLGRSADRYDSVLKICPRTGAVDVLAGGGLPAHTSVRPALPLAFSVPGDQPQATVIQGFLYLPVSDTYAPPPVILTAHGGPTSAAYAVYNPQVQFWCQRGFAVAEVNYTGSTGAGRDFRLALGGEWGSAEVRDMVRSADYLAAQGLVSHGKAFIQGRSSGGYTALMAGVQTRRFCAIGSLFGVTDPMKLRAATHRFESGYLDWLLGDPQTYSDRWNDRTPAIQASRIQSPVIFFQGGLDEVVVPEQTRLMVEALRSHGQRAELCWFDQEGHGFRQAANQAYMLERLSHFYQRCVRTGPPARSKGQ</sequence>
<feature type="domain" description="Peptidase S9 prolyl oligopeptidase catalytic" evidence="1">
    <location>
        <begin position="410"/>
        <end position="613"/>
    </location>
</feature>
<dbReference type="InterPro" id="IPR001375">
    <property type="entry name" value="Peptidase_S9_cat"/>
</dbReference>
<accession>A0A2T1KES8</accession>
<dbReference type="InterPro" id="IPR029058">
    <property type="entry name" value="AB_hydrolase_fold"/>
</dbReference>
<dbReference type="OrthoDB" id="4269629at2"/>
<evidence type="ECO:0000313" key="3">
    <source>
        <dbReference type="Proteomes" id="UP000238385"/>
    </source>
</evidence>
<dbReference type="AlphaFoldDB" id="A0A2T1KES8"/>
<gene>
    <name evidence="2" type="ORF">C7H08_08135</name>
</gene>
<reference evidence="2 3" key="1">
    <citation type="submission" date="2018-03" db="EMBL/GenBank/DDBJ databases">
        <title>Marinobacter brunus sp. nov., a marine bacterium of Gamma-proteobacteria isolated from the surface seawater of the South China Sea.</title>
        <authorList>
            <person name="Cheng H."/>
            <person name="Wu Y.-H."/>
            <person name="Xamxidin M."/>
            <person name="Xu X.-W."/>
        </authorList>
    </citation>
    <scope>NUCLEOTIDE SEQUENCE [LARGE SCALE GENOMIC DNA]</scope>
    <source>
        <strain evidence="2 3">JCM 30472</strain>
    </source>
</reference>
<protein>
    <submittedName>
        <fullName evidence="2">S9 family peptidase</fullName>
    </submittedName>
</protein>